<accession>A0AAD5WVL7</accession>
<dbReference type="AlphaFoldDB" id="A0AAD5WVL7"/>
<comment type="caution">
    <text evidence="9">The sequence shown here is derived from an EMBL/GenBank/DDBJ whole genome shotgun (WGS) entry which is preliminary data.</text>
</comment>
<name>A0AAD5WVL7_9PEZI</name>
<dbReference type="GO" id="GO:0006308">
    <property type="term" value="P:DNA catabolic process"/>
    <property type="evidence" value="ECO:0007669"/>
    <property type="project" value="InterPro"/>
</dbReference>
<comment type="similarity">
    <text evidence="1">Belongs to the nuclease type I family.</text>
</comment>
<dbReference type="SUPFAM" id="SSF48537">
    <property type="entry name" value="Phospholipase C/P1 nuclease"/>
    <property type="match status" value="1"/>
</dbReference>
<evidence type="ECO:0000256" key="1">
    <source>
        <dbReference type="ARBA" id="ARBA00009547"/>
    </source>
</evidence>
<evidence type="ECO:0000256" key="2">
    <source>
        <dbReference type="ARBA" id="ARBA00022722"/>
    </source>
</evidence>
<evidence type="ECO:0000256" key="5">
    <source>
        <dbReference type="ARBA" id="ARBA00022801"/>
    </source>
</evidence>
<evidence type="ECO:0000313" key="10">
    <source>
        <dbReference type="Proteomes" id="UP001201980"/>
    </source>
</evidence>
<dbReference type="GO" id="GO:0004519">
    <property type="term" value="F:endonuclease activity"/>
    <property type="evidence" value="ECO:0007669"/>
    <property type="project" value="UniProtKB-KW"/>
</dbReference>
<dbReference type="GO" id="GO:0003676">
    <property type="term" value="F:nucleic acid binding"/>
    <property type="evidence" value="ECO:0007669"/>
    <property type="project" value="InterPro"/>
</dbReference>
<keyword evidence="3" id="KW-0479">Metal-binding</keyword>
<keyword evidence="6" id="KW-1015">Disulfide bond</keyword>
<evidence type="ECO:0000256" key="7">
    <source>
        <dbReference type="ARBA" id="ARBA00023180"/>
    </source>
</evidence>
<reference evidence="9" key="1">
    <citation type="submission" date="2022-07" db="EMBL/GenBank/DDBJ databases">
        <title>Draft genome sequence of Zalerion maritima ATCC 34329, a (micro)plastics degrading marine fungus.</title>
        <authorList>
            <person name="Paco A."/>
            <person name="Goncalves M.F.M."/>
            <person name="Rocha-Santos T.A.P."/>
            <person name="Alves A."/>
        </authorList>
    </citation>
    <scope>NUCLEOTIDE SEQUENCE</scope>
    <source>
        <strain evidence="9">ATCC 34329</strain>
    </source>
</reference>
<feature type="chain" id="PRO_5042143444" description="Nuclease S1" evidence="8">
    <location>
        <begin position="19"/>
        <end position="304"/>
    </location>
</feature>
<dbReference type="GO" id="GO:0016788">
    <property type="term" value="F:hydrolase activity, acting on ester bonds"/>
    <property type="evidence" value="ECO:0007669"/>
    <property type="project" value="InterPro"/>
</dbReference>
<evidence type="ECO:0000256" key="6">
    <source>
        <dbReference type="ARBA" id="ARBA00023157"/>
    </source>
</evidence>
<keyword evidence="8" id="KW-0732">Signal</keyword>
<dbReference type="CDD" id="cd11010">
    <property type="entry name" value="S1-P1_nuclease"/>
    <property type="match status" value="1"/>
</dbReference>
<dbReference type="InterPro" id="IPR003154">
    <property type="entry name" value="S1/P1nuclease"/>
</dbReference>
<evidence type="ECO:0000256" key="3">
    <source>
        <dbReference type="ARBA" id="ARBA00022723"/>
    </source>
</evidence>
<protein>
    <recommendedName>
        <fullName evidence="11">Nuclease S1</fullName>
    </recommendedName>
</protein>
<evidence type="ECO:0008006" key="11">
    <source>
        <dbReference type="Google" id="ProtNLM"/>
    </source>
</evidence>
<evidence type="ECO:0000256" key="4">
    <source>
        <dbReference type="ARBA" id="ARBA00022759"/>
    </source>
</evidence>
<keyword evidence="7" id="KW-0325">Glycoprotein</keyword>
<keyword evidence="2" id="KW-0540">Nuclease</keyword>
<sequence>MRILKVVAALSALPAVSAWGSLGHVTVATIATHLVSNTTEAYFQGLLNNHGPAYLSSIATWADGYKYSKGGHFTGVFHFIDAKDDPPNYCGVDYDRDCKASGCVVSAIQNYTSRVMDMELPIWERIMAAKFVVHFVGDIHQPLHTENVARGGNGIHVKFNGRKWNLHHVWDSTIAEELNGGYHHNPYPAAAKWAAELAEEIESGKYEDMKDEWLKGLDFSSPKDTAMVWATQSNTYVCSHVMPEGPHEIIGQDLAGEYYEAAAPVVEKLIASAGYRLAKWLDLITDSIQSSRMKTDAEEAQMEL</sequence>
<proteinExistence type="inferred from homology"/>
<evidence type="ECO:0000313" key="9">
    <source>
        <dbReference type="EMBL" id="KAJ2906556.1"/>
    </source>
</evidence>
<keyword evidence="4" id="KW-0255">Endonuclease</keyword>
<dbReference type="GO" id="GO:0046872">
    <property type="term" value="F:metal ion binding"/>
    <property type="evidence" value="ECO:0007669"/>
    <property type="project" value="UniProtKB-KW"/>
</dbReference>
<dbReference type="InterPro" id="IPR008947">
    <property type="entry name" value="PLipase_C/P1_nuclease_dom_sf"/>
</dbReference>
<dbReference type="Proteomes" id="UP001201980">
    <property type="component" value="Unassembled WGS sequence"/>
</dbReference>
<dbReference type="Gene3D" id="1.10.575.10">
    <property type="entry name" value="P1 Nuclease"/>
    <property type="match status" value="1"/>
</dbReference>
<keyword evidence="5" id="KW-0378">Hydrolase</keyword>
<gene>
    <name evidence="9" type="ORF">MKZ38_001199</name>
</gene>
<evidence type="ECO:0000256" key="8">
    <source>
        <dbReference type="SAM" id="SignalP"/>
    </source>
</evidence>
<feature type="signal peptide" evidence="8">
    <location>
        <begin position="1"/>
        <end position="18"/>
    </location>
</feature>
<organism evidence="9 10">
    <name type="scientific">Zalerion maritima</name>
    <dbReference type="NCBI Taxonomy" id="339359"/>
    <lineage>
        <taxon>Eukaryota</taxon>
        <taxon>Fungi</taxon>
        <taxon>Dikarya</taxon>
        <taxon>Ascomycota</taxon>
        <taxon>Pezizomycotina</taxon>
        <taxon>Sordariomycetes</taxon>
        <taxon>Lulworthiomycetidae</taxon>
        <taxon>Lulworthiales</taxon>
        <taxon>Lulworthiaceae</taxon>
        <taxon>Zalerion</taxon>
    </lineage>
</organism>
<dbReference type="Pfam" id="PF02265">
    <property type="entry name" value="S1-P1_nuclease"/>
    <property type="match status" value="1"/>
</dbReference>
<keyword evidence="10" id="KW-1185">Reference proteome</keyword>
<dbReference type="EMBL" id="JAKWBI020000012">
    <property type="protein sequence ID" value="KAJ2906556.1"/>
    <property type="molecule type" value="Genomic_DNA"/>
</dbReference>
<dbReference type="PANTHER" id="PTHR33146">
    <property type="entry name" value="ENDONUCLEASE 4"/>
    <property type="match status" value="1"/>
</dbReference>
<dbReference type="PANTHER" id="PTHR33146:SF26">
    <property type="entry name" value="ENDONUCLEASE 4"/>
    <property type="match status" value="1"/>
</dbReference>